<reference evidence="1 2" key="1">
    <citation type="submission" date="2021-04" db="EMBL/GenBank/DDBJ databases">
        <authorList>
            <person name="De Guttry C."/>
            <person name="Zahm M."/>
            <person name="Klopp C."/>
            <person name="Cabau C."/>
            <person name="Louis A."/>
            <person name="Berthelot C."/>
            <person name="Parey E."/>
            <person name="Roest Crollius H."/>
            <person name="Montfort J."/>
            <person name="Robinson-Rechavi M."/>
            <person name="Bucao C."/>
            <person name="Bouchez O."/>
            <person name="Gislard M."/>
            <person name="Lluch J."/>
            <person name="Milhes M."/>
            <person name="Lampietro C."/>
            <person name="Lopez Roques C."/>
            <person name="Donnadieu C."/>
            <person name="Braasch I."/>
            <person name="Desvignes T."/>
            <person name="Postlethwait J."/>
            <person name="Bobe J."/>
            <person name="Wedekind C."/>
            <person name="Guiguen Y."/>
        </authorList>
    </citation>
    <scope>NUCLEOTIDE SEQUENCE [LARGE SCALE GENOMIC DNA]</scope>
    <source>
        <strain evidence="1">Cs_M1</strain>
        <tissue evidence="1">Blood</tissue>
    </source>
</reference>
<protein>
    <submittedName>
        <fullName evidence="1">Uncharacterized protein</fullName>
    </submittedName>
</protein>
<evidence type="ECO:0000313" key="2">
    <source>
        <dbReference type="Proteomes" id="UP001356427"/>
    </source>
</evidence>
<name>A0AAN8KS17_9TELE</name>
<dbReference type="Gene3D" id="3.30.1470.10">
    <property type="entry name" value="Photosystem I PsaD, reaction center subunit II"/>
    <property type="match status" value="1"/>
</dbReference>
<evidence type="ECO:0000313" key="1">
    <source>
        <dbReference type="EMBL" id="KAK6296903.1"/>
    </source>
</evidence>
<gene>
    <name evidence="1" type="ORF">J4Q44_G00330450</name>
</gene>
<dbReference type="InterPro" id="IPR053233">
    <property type="entry name" value="ABRA-related"/>
</dbReference>
<accession>A0AAN8KS17</accession>
<dbReference type="Proteomes" id="UP001356427">
    <property type="component" value="Unassembled WGS sequence"/>
</dbReference>
<dbReference type="PANTHER" id="PTHR21715:SF0">
    <property type="entry name" value="RH04127P"/>
    <property type="match status" value="1"/>
</dbReference>
<sequence length="57" mass="6448">MTAAAALQIGDQLILEEDYDESYIPSEQEIHEYAREIGIDPNQESELLWLAREGIVA</sequence>
<dbReference type="PANTHER" id="PTHR21715">
    <property type="entry name" value="RH04127P"/>
    <property type="match status" value="1"/>
</dbReference>
<dbReference type="EMBL" id="JAGTTL010000032">
    <property type="protein sequence ID" value="KAK6296903.1"/>
    <property type="molecule type" value="Genomic_DNA"/>
</dbReference>
<dbReference type="AlphaFoldDB" id="A0AAN8KS17"/>
<keyword evidence="2" id="KW-1185">Reference proteome</keyword>
<organism evidence="1 2">
    <name type="scientific">Coregonus suidteri</name>
    <dbReference type="NCBI Taxonomy" id="861788"/>
    <lineage>
        <taxon>Eukaryota</taxon>
        <taxon>Metazoa</taxon>
        <taxon>Chordata</taxon>
        <taxon>Craniata</taxon>
        <taxon>Vertebrata</taxon>
        <taxon>Euteleostomi</taxon>
        <taxon>Actinopterygii</taxon>
        <taxon>Neopterygii</taxon>
        <taxon>Teleostei</taxon>
        <taxon>Protacanthopterygii</taxon>
        <taxon>Salmoniformes</taxon>
        <taxon>Salmonidae</taxon>
        <taxon>Coregoninae</taxon>
        <taxon>Coregonus</taxon>
    </lineage>
</organism>
<feature type="non-terminal residue" evidence="1">
    <location>
        <position position="57"/>
    </location>
</feature>
<proteinExistence type="predicted"/>
<comment type="caution">
    <text evidence="1">The sequence shown here is derived from an EMBL/GenBank/DDBJ whole genome shotgun (WGS) entry which is preliminary data.</text>
</comment>